<keyword evidence="3" id="KW-0238">DNA-binding</keyword>
<name>A0A853FQR1_9BURK</name>
<evidence type="ECO:0000313" key="6">
    <source>
        <dbReference type="EMBL" id="NYT48154.1"/>
    </source>
</evidence>
<dbReference type="InterPro" id="IPR036390">
    <property type="entry name" value="WH_DNA-bd_sf"/>
</dbReference>
<protein>
    <submittedName>
        <fullName evidence="6">LysR family transcriptional regulator</fullName>
    </submittedName>
</protein>
<dbReference type="PROSITE" id="PS50931">
    <property type="entry name" value="HTH_LYSR"/>
    <property type="match status" value="1"/>
</dbReference>
<dbReference type="GO" id="GO:0003677">
    <property type="term" value="F:DNA binding"/>
    <property type="evidence" value="ECO:0007669"/>
    <property type="project" value="UniProtKB-KW"/>
</dbReference>
<dbReference type="Gene3D" id="3.40.190.10">
    <property type="entry name" value="Periplasmic binding protein-like II"/>
    <property type="match status" value="2"/>
</dbReference>
<proteinExistence type="inferred from homology"/>
<evidence type="ECO:0000313" key="7">
    <source>
        <dbReference type="Proteomes" id="UP000559809"/>
    </source>
</evidence>
<dbReference type="PRINTS" id="PR00039">
    <property type="entry name" value="HTHLYSR"/>
</dbReference>
<evidence type="ECO:0000259" key="5">
    <source>
        <dbReference type="PROSITE" id="PS50931"/>
    </source>
</evidence>
<comment type="caution">
    <text evidence="6">The sequence shown here is derived from an EMBL/GenBank/DDBJ whole genome shotgun (WGS) entry which is preliminary data.</text>
</comment>
<dbReference type="Pfam" id="PF03466">
    <property type="entry name" value="LysR_substrate"/>
    <property type="match status" value="1"/>
</dbReference>
<evidence type="ECO:0000256" key="2">
    <source>
        <dbReference type="ARBA" id="ARBA00023015"/>
    </source>
</evidence>
<comment type="similarity">
    <text evidence="1">Belongs to the LysR transcriptional regulatory family.</text>
</comment>
<dbReference type="AlphaFoldDB" id="A0A853FQR1"/>
<dbReference type="GO" id="GO:0005829">
    <property type="term" value="C:cytosol"/>
    <property type="evidence" value="ECO:0007669"/>
    <property type="project" value="TreeGrafter"/>
</dbReference>
<evidence type="ECO:0000256" key="1">
    <source>
        <dbReference type="ARBA" id="ARBA00009437"/>
    </source>
</evidence>
<dbReference type="RefSeq" id="WP_180153446.1">
    <property type="nucleotide sequence ID" value="NZ_JACCEM010000001.1"/>
</dbReference>
<dbReference type="InterPro" id="IPR050950">
    <property type="entry name" value="HTH-type_LysR_regulators"/>
</dbReference>
<evidence type="ECO:0000256" key="4">
    <source>
        <dbReference type="ARBA" id="ARBA00023163"/>
    </source>
</evidence>
<dbReference type="InterPro" id="IPR000847">
    <property type="entry name" value="LysR_HTH_N"/>
</dbReference>
<dbReference type="PANTHER" id="PTHR30419:SF30">
    <property type="entry name" value="LYSR FAMILY TRANSCRIPTIONAL REGULATOR"/>
    <property type="match status" value="1"/>
</dbReference>
<dbReference type="SUPFAM" id="SSF46785">
    <property type="entry name" value="Winged helix' DNA-binding domain"/>
    <property type="match status" value="1"/>
</dbReference>
<evidence type="ECO:0000256" key="3">
    <source>
        <dbReference type="ARBA" id="ARBA00023125"/>
    </source>
</evidence>
<dbReference type="SUPFAM" id="SSF53850">
    <property type="entry name" value="Periplasmic binding protein-like II"/>
    <property type="match status" value="1"/>
</dbReference>
<dbReference type="Proteomes" id="UP000559809">
    <property type="component" value="Unassembled WGS sequence"/>
</dbReference>
<feature type="domain" description="HTH lysR-type" evidence="5">
    <location>
        <begin position="1"/>
        <end position="58"/>
    </location>
</feature>
<accession>A0A853FQR1</accession>
<organism evidence="6 7">
    <name type="scientific">Parapusillimonas granuli</name>
    <dbReference type="NCBI Taxonomy" id="380911"/>
    <lineage>
        <taxon>Bacteria</taxon>
        <taxon>Pseudomonadati</taxon>
        <taxon>Pseudomonadota</taxon>
        <taxon>Betaproteobacteria</taxon>
        <taxon>Burkholderiales</taxon>
        <taxon>Alcaligenaceae</taxon>
        <taxon>Parapusillimonas</taxon>
    </lineage>
</organism>
<keyword evidence="7" id="KW-1185">Reference proteome</keyword>
<dbReference type="PANTHER" id="PTHR30419">
    <property type="entry name" value="HTH-TYPE TRANSCRIPTIONAL REGULATOR YBHD"/>
    <property type="match status" value="1"/>
</dbReference>
<dbReference type="EMBL" id="JACCEM010000001">
    <property type="protein sequence ID" value="NYT48154.1"/>
    <property type="molecule type" value="Genomic_DNA"/>
</dbReference>
<dbReference type="Gene3D" id="1.10.10.10">
    <property type="entry name" value="Winged helix-like DNA-binding domain superfamily/Winged helix DNA-binding domain"/>
    <property type="match status" value="1"/>
</dbReference>
<keyword evidence="4" id="KW-0804">Transcription</keyword>
<reference evidence="6 7" key="1">
    <citation type="submission" date="2020-07" db="EMBL/GenBank/DDBJ databases">
        <title>Taxonomic revisions and descriptions of new bacterial species based on genomic comparisons in the high-G+C-content subgroup of the family Alcaligenaceae.</title>
        <authorList>
            <person name="Szabo A."/>
            <person name="Felfoldi T."/>
        </authorList>
    </citation>
    <scope>NUCLEOTIDE SEQUENCE [LARGE SCALE GENOMIC DNA]</scope>
    <source>
        <strain evidence="6 7">LMG 24012</strain>
    </source>
</reference>
<gene>
    <name evidence="6" type="ORF">H0A72_02415</name>
</gene>
<sequence>MKDHSLRALLAVAEAGTIRGAARRLNLSQAALTKSLRELESDVGAELLSRSYRGVQLTEAGRILHDRAKVARRQLHIAEAEIRALSGSAPERLSVGVTPMVALSVLSDVWTHFRRLRPAIALNLREGLPSIVVPALQKGELDFALVMADPGFVPDTLSFEPIIHTPFHIVGRAGHPARNATELAPLLDYEWIFSLHPGSYSERVLKWMADQGLAPPRRIVDCNSTLSNWQLIRNSDMLTVLPSVFFQAPSIAADAHGLMRFGIRLPDAVVGSLRLKHAPPSSAATLLADLFAVYLRRQGGQAPMPLL</sequence>
<dbReference type="InterPro" id="IPR036388">
    <property type="entry name" value="WH-like_DNA-bd_sf"/>
</dbReference>
<dbReference type="InterPro" id="IPR005119">
    <property type="entry name" value="LysR_subst-bd"/>
</dbReference>
<dbReference type="Pfam" id="PF00126">
    <property type="entry name" value="HTH_1"/>
    <property type="match status" value="1"/>
</dbReference>
<keyword evidence="2" id="KW-0805">Transcription regulation</keyword>
<dbReference type="GO" id="GO:0003700">
    <property type="term" value="F:DNA-binding transcription factor activity"/>
    <property type="evidence" value="ECO:0007669"/>
    <property type="project" value="InterPro"/>
</dbReference>